<dbReference type="AlphaFoldDB" id="A0AAW1L8E8"/>
<proteinExistence type="predicted"/>
<dbReference type="EMBL" id="JASPKY010000138">
    <property type="protein sequence ID" value="KAK9731079.1"/>
    <property type="molecule type" value="Genomic_DNA"/>
</dbReference>
<organism evidence="1 2">
    <name type="scientific">Popillia japonica</name>
    <name type="common">Japanese beetle</name>
    <dbReference type="NCBI Taxonomy" id="7064"/>
    <lineage>
        <taxon>Eukaryota</taxon>
        <taxon>Metazoa</taxon>
        <taxon>Ecdysozoa</taxon>
        <taxon>Arthropoda</taxon>
        <taxon>Hexapoda</taxon>
        <taxon>Insecta</taxon>
        <taxon>Pterygota</taxon>
        <taxon>Neoptera</taxon>
        <taxon>Endopterygota</taxon>
        <taxon>Coleoptera</taxon>
        <taxon>Polyphaga</taxon>
        <taxon>Scarabaeiformia</taxon>
        <taxon>Scarabaeidae</taxon>
        <taxon>Rutelinae</taxon>
        <taxon>Popillia</taxon>
    </lineage>
</organism>
<dbReference type="InterPro" id="IPR052709">
    <property type="entry name" value="Transposase-MT_Hybrid"/>
</dbReference>
<dbReference type="Gene3D" id="3.30.420.10">
    <property type="entry name" value="Ribonuclease H-like superfamily/Ribonuclease H"/>
    <property type="match status" value="1"/>
</dbReference>
<dbReference type="GO" id="GO:0003676">
    <property type="term" value="F:nucleic acid binding"/>
    <property type="evidence" value="ECO:0007669"/>
    <property type="project" value="InterPro"/>
</dbReference>
<dbReference type="PANTHER" id="PTHR46060:SF3">
    <property type="entry name" value="PROTEIN GVQW3"/>
    <property type="match status" value="1"/>
</dbReference>
<gene>
    <name evidence="1" type="ORF">QE152_g13971</name>
</gene>
<comment type="caution">
    <text evidence="1">The sequence shown here is derived from an EMBL/GenBank/DDBJ whole genome shotgun (WGS) entry which is preliminary data.</text>
</comment>
<dbReference type="InterPro" id="IPR036397">
    <property type="entry name" value="RNaseH_sf"/>
</dbReference>
<protein>
    <submittedName>
        <fullName evidence="1">Uncharacterized protein</fullName>
    </submittedName>
</protein>
<sequence length="178" mass="20430">MNCDYKTILDHLHVMGFVQNLGAWILPEINENNKENRLQIASQHPPSPLLSHQATRCYKQRFLYRSITGDEKCCLYITMKQRKELVVPEGTPKPPHVALVVKAALQHFEPEVLQHPPYSPDAALTNCHPFRSLSNHMMRVTFDNKEDIRTWLNNFFDSKPAIIGVTASTNWSGHGRRS</sequence>
<evidence type="ECO:0000313" key="1">
    <source>
        <dbReference type="EMBL" id="KAK9731079.1"/>
    </source>
</evidence>
<evidence type="ECO:0000313" key="2">
    <source>
        <dbReference type="Proteomes" id="UP001458880"/>
    </source>
</evidence>
<keyword evidence="2" id="KW-1185">Reference proteome</keyword>
<dbReference type="Proteomes" id="UP001458880">
    <property type="component" value="Unassembled WGS sequence"/>
</dbReference>
<name>A0AAW1L8E8_POPJA</name>
<reference evidence="1 2" key="1">
    <citation type="journal article" date="2024" name="BMC Genomics">
        <title>De novo assembly and annotation of Popillia japonica's genome with initial clues to its potential as an invasive pest.</title>
        <authorList>
            <person name="Cucini C."/>
            <person name="Boschi S."/>
            <person name="Funari R."/>
            <person name="Cardaioli E."/>
            <person name="Iannotti N."/>
            <person name="Marturano G."/>
            <person name="Paoli F."/>
            <person name="Bruttini M."/>
            <person name="Carapelli A."/>
            <person name="Frati F."/>
            <person name="Nardi F."/>
        </authorList>
    </citation>
    <scope>NUCLEOTIDE SEQUENCE [LARGE SCALE GENOMIC DNA]</scope>
    <source>
        <strain evidence="1">DMR45628</strain>
    </source>
</reference>
<dbReference type="PANTHER" id="PTHR46060">
    <property type="entry name" value="MARINER MOS1 TRANSPOSASE-LIKE PROTEIN"/>
    <property type="match status" value="1"/>
</dbReference>
<accession>A0AAW1L8E8</accession>